<dbReference type="SUPFAM" id="SSF53335">
    <property type="entry name" value="S-adenosyl-L-methionine-dependent methyltransferases"/>
    <property type="match status" value="1"/>
</dbReference>
<dbReference type="GO" id="GO:0030735">
    <property type="term" value="F:carnosine N-methyltransferase activity"/>
    <property type="evidence" value="ECO:0007669"/>
    <property type="project" value="UniProtKB-EC"/>
</dbReference>
<evidence type="ECO:0000313" key="7">
    <source>
        <dbReference type="Proteomes" id="UP000494206"/>
    </source>
</evidence>
<keyword evidence="4" id="KW-0808">Transferase</keyword>
<comment type="caution">
    <text evidence="6">The sequence shown here is derived from an EMBL/GenBank/DDBJ whole genome shotgun (WGS) entry which is preliminary data.</text>
</comment>
<dbReference type="InterPro" id="IPR029063">
    <property type="entry name" value="SAM-dependent_MTases_sf"/>
</dbReference>
<sequence length="365" mass="42854">MEVANTENAEENSEIDEDVRATEKVINAFFYYKTYGKEKILKMVDQMRKIPPAHQLIIGPRYKEHIRNITQMMDHNHTVIRMIVNFGVTMFGEESLKAMRIHQARRPTADYMSKVLSTIRQICREWTEEGRPEREATFLPIIEELDKLFPREHCQRHLIRIMVPGCGLGRLACDLINEGYTVQGNEFSLFMLMTSNFMLNACKIENQFTIYPFIFEKSNTWSYEDQERAVTFPDKCPDQDVANRRNSFSMCAGDFLEVTRNSTFDVIVTAWFIDTAHNILQYIETIYNTLEPNGIWVNVGPLTYHFEDSPDENSIELPYTEVIRFIREKGFEVITERRVESKYTVNRQSMLQNEFTCAFFTARKI</sequence>
<protein>
    <recommendedName>
        <fullName evidence="2">carnosine N-methyltransferase</fullName>
        <ecNumber evidence="2">2.1.1.22</ecNumber>
    </recommendedName>
</protein>
<reference evidence="6 7" key="1">
    <citation type="submission" date="2020-04" db="EMBL/GenBank/DDBJ databases">
        <authorList>
            <person name="Laetsch R D."/>
            <person name="Stevens L."/>
            <person name="Kumar S."/>
            <person name="Blaxter L. M."/>
        </authorList>
    </citation>
    <scope>NUCLEOTIDE SEQUENCE [LARGE SCALE GENOMIC DNA]</scope>
</reference>
<dbReference type="EMBL" id="CADEPM010000013">
    <property type="protein sequence ID" value="CAB3411339.1"/>
    <property type="molecule type" value="Genomic_DNA"/>
</dbReference>
<dbReference type="Gene3D" id="3.40.50.150">
    <property type="entry name" value="Vaccinia Virus protein VP39"/>
    <property type="match status" value="1"/>
</dbReference>
<keyword evidence="7" id="KW-1185">Reference proteome</keyword>
<dbReference type="PANTHER" id="PTHR12303">
    <property type="entry name" value="CARNOSINE N-METHYLTRANSFERASE"/>
    <property type="match status" value="1"/>
</dbReference>
<dbReference type="SMART" id="SM01296">
    <property type="entry name" value="N2227"/>
    <property type="match status" value="1"/>
</dbReference>
<dbReference type="GO" id="GO:0005829">
    <property type="term" value="C:cytosol"/>
    <property type="evidence" value="ECO:0007669"/>
    <property type="project" value="TreeGrafter"/>
</dbReference>
<proteinExistence type="inferred from homology"/>
<evidence type="ECO:0000313" key="6">
    <source>
        <dbReference type="EMBL" id="CAB3411339.1"/>
    </source>
</evidence>
<dbReference type="InterPro" id="IPR012901">
    <property type="entry name" value="CARME"/>
</dbReference>
<dbReference type="EC" id="2.1.1.22" evidence="2"/>
<evidence type="ECO:0000256" key="4">
    <source>
        <dbReference type="ARBA" id="ARBA00022679"/>
    </source>
</evidence>
<comment type="similarity">
    <text evidence="1">Belongs to the carnosine N-methyltransferase family.</text>
</comment>
<evidence type="ECO:0000256" key="5">
    <source>
        <dbReference type="ARBA" id="ARBA00022691"/>
    </source>
</evidence>
<dbReference type="PANTHER" id="PTHR12303:SF6">
    <property type="entry name" value="CARNOSINE N-METHYLTRANSFERASE"/>
    <property type="match status" value="1"/>
</dbReference>
<dbReference type="GO" id="GO:0005634">
    <property type="term" value="C:nucleus"/>
    <property type="evidence" value="ECO:0007669"/>
    <property type="project" value="TreeGrafter"/>
</dbReference>
<dbReference type="AlphaFoldDB" id="A0A8S1FBL0"/>
<organism evidence="6 7">
    <name type="scientific">Caenorhabditis bovis</name>
    <dbReference type="NCBI Taxonomy" id="2654633"/>
    <lineage>
        <taxon>Eukaryota</taxon>
        <taxon>Metazoa</taxon>
        <taxon>Ecdysozoa</taxon>
        <taxon>Nematoda</taxon>
        <taxon>Chromadorea</taxon>
        <taxon>Rhabditida</taxon>
        <taxon>Rhabditina</taxon>
        <taxon>Rhabditomorpha</taxon>
        <taxon>Rhabditoidea</taxon>
        <taxon>Rhabditidae</taxon>
        <taxon>Peloderinae</taxon>
        <taxon>Caenorhabditis</taxon>
    </lineage>
</organism>
<keyword evidence="3" id="KW-0489">Methyltransferase</keyword>
<gene>
    <name evidence="6" type="ORF">CBOVIS_LOCUS12742</name>
</gene>
<dbReference type="OrthoDB" id="978at2759"/>
<keyword evidence="5" id="KW-0949">S-adenosyl-L-methionine</keyword>
<dbReference type="GO" id="GO:0035498">
    <property type="term" value="P:carnosine metabolic process"/>
    <property type="evidence" value="ECO:0007669"/>
    <property type="project" value="TreeGrafter"/>
</dbReference>
<name>A0A8S1FBL0_9PELO</name>
<dbReference type="Proteomes" id="UP000494206">
    <property type="component" value="Unassembled WGS sequence"/>
</dbReference>
<evidence type="ECO:0000256" key="1">
    <source>
        <dbReference type="ARBA" id="ARBA00010086"/>
    </source>
</evidence>
<dbReference type="GO" id="GO:0032259">
    <property type="term" value="P:methylation"/>
    <property type="evidence" value="ECO:0007669"/>
    <property type="project" value="UniProtKB-KW"/>
</dbReference>
<dbReference type="Pfam" id="PF07942">
    <property type="entry name" value="CARME"/>
    <property type="match status" value="1"/>
</dbReference>
<evidence type="ECO:0000256" key="3">
    <source>
        <dbReference type="ARBA" id="ARBA00022603"/>
    </source>
</evidence>
<accession>A0A8S1FBL0</accession>
<evidence type="ECO:0000256" key="2">
    <source>
        <dbReference type="ARBA" id="ARBA00012003"/>
    </source>
</evidence>